<dbReference type="EMBL" id="CP003191">
    <property type="protein sequence ID" value="AEW21201.1"/>
    <property type="molecule type" value="Genomic_DNA"/>
</dbReference>
<evidence type="ECO:0000256" key="3">
    <source>
        <dbReference type="ARBA" id="ARBA00022519"/>
    </source>
</evidence>
<keyword evidence="7" id="KW-0812">Transmembrane</keyword>
<dbReference type="GO" id="GO:0005886">
    <property type="term" value="C:plasma membrane"/>
    <property type="evidence" value="ECO:0007669"/>
    <property type="project" value="UniProtKB-SubCell"/>
</dbReference>
<dbReference type="PATRIC" id="fig|203275.8.peg.569"/>
<evidence type="ECO:0000256" key="4">
    <source>
        <dbReference type="ARBA" id="ARBA00022679"/>
    </source>
</evidence>
<keyword evidence="3" id="KW-0997">Cell inner membrane</keyword>
<keyword evidence="5 7" id="KW-0472">Membrane</keyword>
<evidence type="ECO:0000313" key="9">
    <source>
        <dbReference type="Proteomes" id="UP000005436"/>
    </source>
</evidence>
<reference evidence="9" key="1">
    <citation type="submission" date="2011-12" db="EMBL/GenBank/DDBJ databases">
        <title>Complete sequence of Tannerella forsythia ATCC 43037.</title>
        <authorList>
            <person name="Dewhirst F."/>
            <person name="Tanner A."/>
            <person name="Izard J."/>
            <person name="Brinkac L."/>
            <person name="Durkin A.S."/>
            <person name="Hostetler J."/>
            <person name="Shetty J."/>
            <person name="Torralba M."/>
            <person name="Gill S."/>
            <person name="Nelson K."/>
        </authorList>
    </citation>
    <scope>NUCLEOTIDE SEQUENCE [LARGE SCALE GENOMIC DNA]</scope>
    <source>
        <strain evidence="9">ATCC 43037 / JCM 10827 / CCUG 33226 / KCTC 5666 / FDC 338</strain>
    </source>
</reference>
<dbReference type="AlphaFoldDB" id="G8UMF6"/>
<dbReference type="PANTHER" id="PTHR30606:SF10">
    <property type="entry name" value="PHOSPHATIDYLINOSITOL MANNOSIDE ACYLTRANSFERASE"/>
    <property type="match status" value="1"/>
</dbReference>
<evidence type="ECO:0000256" key="5">
    <source>
        <dbReference type="ARBA" id="ARBA00023136"/>
    </source>
</evidence>
<dbReference type="KEGG" id="tfo:BFO_0644"/>
<organism evidence="8 9">
    <name type="scientific">Tannerella forsythia (strain ATCC 43037 / JCM 10827 / CCUG 21028 A / KCTC 5666 / FDC 338)</name>
    <name type="common">Bacteroides forsythus</name>
    <dbReference type="NCBI Taxonomy" id="203275"/>
    <lineage>
        <taxon>Bacteria</taxon>
        <taxon>Pseudomonadati</taxon>
        <taxon>Bacteroidota</taxon>
        <taxon>Bacteroidia</taxon>
        <taxon>Bacteroidales</taxon>
        <taxon>Tannerellaceae</taxon>
        <taxon>Tannerella</taxon>
    </lineage>
</organism>
<proteinExistence type="predicted"/>
<dbReference type="InterPro" id="IPR004960">
    <property type="entry name" value="LipA_acyltrans"/>
</dbReference>
<dbReference type="GO" id="GO:0016746">
    <property type="term" value="F:acyltransferase activity"/>
    <property type="evidence" value="ECO:0007669"/>
    <property type="project" value="UniProtKB-KW"/>
</dbReference>
<evidence type="ECO:0000256" key="1">
    <source>
        <dbReference type="ARBA" id="ARBA00004533"/>
    </source>
</evidence>
<keyword evidence="4 8" id="KW-0808">Transferase</keyword>
<accession>G8UMF6</accession>
<protein>
    <submittedName>
        <fullName evidence="8">Lipid A biosynthesis (KDO)2-(Lauroyl)-lipid IVA acyltransferase</fullName>
    </submittedName>
</protein>
<evidence type="ECO:0000256" key="6">
    <source>
        <dbReference type="ARBA" id="ARBA00023315"/>
    </source>
</evidence>
<evidence type="ECO:0000313" key="8">
    <source>
        <dbReference type="EMBL" id="AEW21201.1"/>
    </source>
</evidence>
<keyword evidence="7" id="KW-1133">Transmembrane helix</keyword>
<dbReference type="STRING" id="203275.BFO_0644"/>
<dbReference type="Proteomes" id="UP000005436">
    <property type="component" value="Chromosome"/>
</dbReference>
<name>G8UMF6_TANFA</name>
<keyword evidence="2" id="KW-1003">Cell membrane</keyword>
<feature type="transmembrane region" description="Helical" evidence="7">
    <location>
        <begin position="23"/>
        <end position="43"/>
    </location>
</feature>
<dbReference type="GO" id="GO:0009247">
    <property type="term" value="P:glycolipid biosynthetic process"/>
    <property type="evidence" value="ECO:0007669"/>
    <property type="project" value="UniProtKB-ARBA"/>
</dbReference>
<evidence type="ECO:0000256" key="2">
    <source>
        <dbReference type="ARBA" id="ARBA00022475"/>
    </source>
</evidence>
<dbReference type="HOGENOM" id="CLU_049421_4_1_10"/>
<comment type="subcellular location">
    <subcellularLocation>
        <location evidence="1">Cell inner membrane</location>
    </subcellularLocation>
</comment>
<gene>
    <name evidence="8" type="ordered locus">BFO_0644</name>
</gene>
<sequence length="301" mass="36133">MNIMGNRLLYALLYVWVKACARLPMAVLYVFSDVLSFFIYRVVRYRLKVVRRNLRHAFPNKTERERQELERRFYRHFADYIVETIKLAGISHEELLRRSHLLNPESVRPLRAQGHTSLILMMGHYGNWEWFTGFPSCFDGGLKVYQIYRPLNNKAFDKLFIFLRTRFGAIGLRKKDVIREIVRLTREKQPSLFVFIADQTPSRANLHYWTTFLNQESAMLTGPERLAVKLNAPVIYADVRQEKRGHYTVDFQLITDRPREMPENRITEDYTRRMEQTILRDPANWLWTHKRWKYKRVKNGE</sequence>
<dbReference type="PANTHER" id="PTHR30606">
    <property type="entry name" value="LIPID A BIOSYNTHESIS LAUROYL ACYLTRANSFERASE"/>
    <property type="match status" value="1"/>
</dbReference>
<evidence type="ECO:0000256" key="7">
    <source>
        <dbReference type="SAM" id="Phobius"/>
    </source>
</evidence>
<dbReference type="eggNOG" id="COG1560">
    <property type="taxonomic scope" value="Bacteria"/>
</dbReference>
<keyword evidence="9" id="KW-1185">Reference proteome</keyword>
<keyword evidence="6 8" id="KW-0012">Acyltransferase</keyword>
<dbReference type="CDD" id="cd07984">
    <property type="entry name" value="LPLAT_LABLAT-like"/>
    <property type="match status" value="1"/>
</dbReference>
<dbReference type="Pfam" id="PF03279">
    <property type="entry name" value="Lip_A_acyltrans"/>
    <property type="match status" value="1"/>
</dbReference>